<sequence length="125" mass="14896">MTYKDTQLELANNLTKLLRHLNFSDIRIRSNTAFPDPEVHEIVMTELGYIPPLMAKKNGVIYYFEFIEDNPKDLNRIRQPLQKIIALGYKQWDTDFVLVTRYGNKDAVREWCQNYNLPVNEIWEM</sequence>
<dbReference type="RefSeq" id="WP_073059993.1">
    <property type="nucleotide sequence ID" value="NZ_FQUS01000004.1"/>
</dbReference>
<name>A0A1M4X600_9BACT</name>
<evidence type="ECO:0000313" key="2">
    <source>
        <dbReference type="Proteomes" id="UP000184041"/>
    </source>
</evidence>
<keyword evidence="2" id="KW-1185">Reference proteome</keyword>
<evidence type="ECO:0000313" key="1">
    <source>
        <dbReference type="EMBL" id="SHE88948.1"/>
    </source>
</evidence>
<dbReference type="EMBL" id="FQUS01000004">
    <property type="protein sequence ID" value="SHE88948.1"/>
    <property type="molecule type" value="Genomic_DNA"/>
</dbReference>
<dbReference type="OrthoDB" id="9922218at2"/>
<accession>A0A1M4X600</accession>
<dbReference type="AlphaFoldDB" id="A0A1M4X600"/>
<proteinExistence type="predicted"/>
<gene>
    <name evidence="1" type="ORF">SAMN05443144_10433</name>
</gene>
<dbReference type="Proteomes" id="UP000184041">
    <property type="component" value="Unassembled WGS sequence"/>
</dbReference>
<reference evidence="1 2" key="1">
    <citation type="submission" date="2016-11" db="EMBL/GenBank/DDBJ databases">
        <authorList>
            <person name="Jaros S."/>
            <person name="Januszkiewicz K."/>
            <person name="Wedrychowicz H."/>
        </authorList>
    </citation>
    <scope>NUCLEOTIDE SEQUENCE [LARGE SCALE GENOMIC DNA]</scope>
    <source>
        <strain evidence="1 2">DSM 21986</strain>
    </source>
</reference>
<protein>
    <submittedName>
        <fullName evidence="1">Uncharacterized protein</fullName>
    </submittedName>
</protein>
<organism evidence="1 2">
    <name type="scientific">Fodinibius roseus</name>
    <dbReference type="NCBI Taxonomy" id="1194090"/>
    <lineage>
        <taxon>Bacteria</taxon>
        <taxon>Pseudomonadati</taxon>
        <taxon>Balneolota</taxon>
        <taxon>Balneolia</taxon>
        <taxon>Balneolales</taxon>
        <taxon>Balneolaceae</taxon>
        <taxon>Fodinibius</taxon>
    </lineage>
</organism>